<evidence type="ECO:0000313" key="6">
    <source>
        <dbReference type="Proteomes" id="UP000095767"/>
    </source>
</evidence>
<keyword evidence="3 4" id="KW-0326">Glycosidase</keyword>
<sequence>MRTSSSVRPSFVMVMAHAKAAAHHDPLPLPWPRPAPLVLLLLALLAASYLAVTRLPAAAPLSALLLIGGHPRSPPPACGGSISSSSCAGFYAGAGPARAVAASVEEFGAVGDGVTSNTAAFRRAVAELEERAGDGGGARLEVPRGRWLTGSFNLTSRFTLFLHHGATILGSQACWAALICRIQKSGLSLPLCHLMGAEGNGTNGTIDGQGEMWWELWWNRTLNHTRGHLVELVNSSNILISNITLRNSPFWTVHPVYCSNVVMKHLTILAPLNAPNTDGIDPDSSSEVCIEDCYIESGDDLVAVKSGWDQYGISVGKPSTNIVIQRVSGTTPTCSGVGFGSEMSGGISNVLVRDLHVWNSAQAVRLKTDVGRGGYITNITIANVTMEKVKVPIRFSRGADDHSDDNYDRTALPRIRNVLISDIVGVDLQRAPMLEAVAGAVYEGICFRNVSLRGIRQQGRWHCESVYGEAHGVFPAPCEGFRNSGPSSWCGFS</sequence>
<reference evidence="5 6" key="1">
    <citation type="submission" date="2016-09" db="EMBL/GenBank/DDBJ databases">
        <title>The draft genome of Dichanthelium oligosanthes: A C3 panicoid grass species.</title>
        <authorList>
            <person name="Studer A.J."/>
            <person name="Schnable J.C."/>
            <person name="Brutnell T.P."/>
        </authorList>
    </citation>
    <scope>NUCLEOTIDE SEQUENCE [LARGE SCALE GENOMIC DNA]</scope>
    <source>
        <strain evidence="6">cv. Kellogg 1175</strain>
        <tissue evidence="5">Leaf</tissue>
    </source>
</reference>
<dbReference type="EMBL" id="LWDX02066092">
    <property type="protein sequence ID" value="OEL15637.1"/>
    <property type="molecule type" value="Genomic_DNA"/>
</dbReference>
<evidence type="ECO:0000256" key="2">
    <source>
        <dbReference type="ARBA" id="ARBA00022801"/>
    </source>
</evidence>
<dbReference type="SUPFAM" id="SSF51126">
    <property type="entry name" value="Pectin lyase-like"/>
    <property type="match status" value="1"/>
</dbReference>
<dbReference type="Gene3D" id="2.160.20.10">
    <property type="entry name" value="Single-stranded right-handed beta-helix, Pectin lyase-like"/>
    <property type="match status" value="1"/>
</dbReference>
<dbReference type="InterPro" id="IPR006626">
    <property type="entry name" value="PbH1"/>
</dbReference>
<dbReference type="GO" id="GO:0004650">
    <property type="term" value="F:polygalacturonase activity"/>
    <property type="evidence" value="ECO:0007669"/>
    <property type="project" value="InterPro"/>
</dbReference>
<dbReference type="PANTHER" id="PTHR31339:SF4">
    <property type="entry name" value="PECTIN LYASE-LIKE SUPERFAMILY PROTEIN"/>
    <property type="match status" value="1"/>
</dbReference>
<dbReference type="AlphaFoldDB" id="A0A1E5URZ3"/>
<evidence type="ECO:0000256" key="3">
    <source>
        <dbReference type="ARBA" id="ARBA00023295"/>
    </source>
</evidence>
<evidence type="ECO:0000313" key="5">
    <source>
        <dbReference type="EMBL" id="OEL15637.1"/>
    </source>
</evidence>
<dbReference type="InterPro" id="IPR000743">
    <property type="entry name" value="Glyco_hydro_28"/>
</dbReference>
<dbReference type="GO" id="GO:0005975">
    <property type="term" value="P:carbohydrate metabolic process"/>
    <property type="evidence" value="ECO:0007669"/>
    <property type="project" value="InterPro"/>
</dbReference>
<dbReference type="Proteomes" id="UP000095767">
    <property type="component" value="Unassembled WGS sequence"/>
</dbReference>
<proteinExistence type="inferred from homology"/>
<gene>
    <name evidence="5" type="ORF">BAE44_0023345</name>
</gene>
<keyword evidence="2 4" id="KW-0378">Hydrolase</keyword>
<evidence type="ECO:0000256" key="1">
    <source>
        <dbReference type="ARBA" id="ARBA00008834"/>
    </source>
</evidence>
<dbReference type="InterPro" id="IPR051801">
    <property type="entry name" value="GH28_Enzymes"/>
</dbReference>
<dbReference type="InterPro" id="IPR012334">
    <property type="entry name" value="Pectin_lyas_fold"/>
</dbReference>
<protein>
    <submittedName>
        <fullName evidence="5">Putative polygalacturonase</fullName>
    </submittedName>
</protein>
<dbReference type="OrthoDB" id="187139at2759"/>
<dbReference type="Pfam" id="PF00295">
    <property type="entry name" value="Glyco_hydro_28"/>
    <property type="match status" value="1"/>
</dbReference>
<keyword evidence="6" id="KW-1185">Reference proteome</keyword>
<comment type="caution">
    <text evidence="5">The sequence shown here is derived from an EMBL/GenBank/DDBJ whole genome shotgun (WGS) entry which is preliminary data.</text>
</comment>
<dbReference type="InterPro" id="IPR011050">
    <property type="entry name" value="Pectin_lyase_fold/virulence"/>
</dbReference>
<evidence type="ECO:0000256" key="4">
    <source>
        <dbReference type="RuleBase" id="RU361169"/>
    </source>
</evidence>
<comment type="similarity">
    <text evidence="1 4">Belongs to the glycosyl hydrolase 28 family.</text>
</comment>
<dbReference type="PANTHER" id="PTHR31339">
    <property type="entry name" value="PECTIN LYASE-RELATED"/>
    <property type="match status" value="1"/>
</dbReference>
<dbReference type="SMART" id="SM00710">
    <property type="entry name" value="PbH1"/>
    <property type="match status" value="4"/>
</dbReference>
<organism evidence="5 6">
    <name type="scientific">Dichanthelium oligosanthes</name>
    <dbReference type="NCBI Taxonomy" id="888268"/>
    <lineage>
        <taxon>Eukaryota</taxon>
        <taxon>Viridiplantae</taxon>
        <taxon>Streptophyta</taxon>
        <taxon>Embryophyta</taxon>
        <taxon>Tracheophyta</taxon>
        <taxon>Spermatophyta</taxon>
        <taxon>Magnoliopsida</taxon>
        <taxon>Liliopsida</taxon>
        <taxon>Poales</taxon>
        <taxon>Poaceae</taxon>
        <taxon>PACMAD clade</taxon>
        <taxon>Panicoideae</taxon>
        <taxon>Panicodae</taxon>
        <taxon>Paniceae</taxon>
        <taxon>Dichantheliinae</taxon>
        <taxon>Dichanthelium</taxon>
    </lineage>
</organism>
<dbReference type="STRING" id="888268.A0A1E5URZ3"/>
<accession>A0A1E5URZ3</accession>
<name>A0A1E5URZ3_9POAL</name>